<dbReference type="RefSeq" id="WP_204716537.1">
    <property type="nucleotide sequence ID" value="NZ_JACJLT010000108.1"/>
</dbReference>
<gene>
    <name evidence="1" type="ORF">H6A04_09240</name>
</gene>
<evidence type="ECO:0000313" key="1">
    <source>
        <dbReference type="EMBL" id="MBM6875831.1"/>
    </source>
</evidence>
<comment type="caution">
    <text evidence="1">The sequence shown here is derived from an EMBL/GenBank/DDBJ whole genome shotgun (WGS) entry which is preliminary data.</text>
</comment>
<organism evidence="1 2">
    <name type="scientific">Fusobacterium mortiferum</name>
    <dbReference type="NCBI Taxonomy" id="850"/>
    <lineage>
        <taxon>Bacteria</taxon>
        <taxon>Fusobacteriati</taxon>
        <taxon>Fusobacteriota</taxon>
        <taxon>Fusobacteriia</taxon>
        <taxon>Fusobacteriales</taxon>
        <taxon>Fusobacteriaceae</taxon>
        <taxon>Fusobacterium</taxon>
    </lineage>
</organism>
<name>A0ABS2G329_FUSMR</name>
<evidence type="ECO:0000313" key="2">
    <source>
        <dbReference type="Proteomes" id="UP000728968"/>
    </source>
</evidence>
<accession>A0ABS2G329</accession>
<keyword evidence="2" id="KW-1185">Reference proteome</keyword>
<dbReference type="EMBL" id="JACJLT010000108">
    <property type="protein sequence ID" value="MBM6875831.1"/>
    <property type="molecule type" value="Genomic_DNA"/>
</dbReference>
<sequence length="277" mass="33244">MEKKIRVTLNKYVIDILEADCQSFKITKNSLINYIFSKLKEEKINNIYTDEDSKGIIQFNLNKLNKNIYYDILAEQKIQVEADFIRKMVYRYAYQAKNSRELFLYEEIVERIKYGIKNKRVSKITFDDGRKTSILPFHIGTSKLELGNYIFCYDLIDEKYKNYKLNNIKTIFITQEKKEWENREFIENVIKNFDPFLSQGKKIKAILSSEGKKLLATIALNRPEIISNTDNLYEFRCSEEQAKRYFTYFLDEVEIIEPLSLREWFKEKYQLALKKYI</sequence>
<reference evidence="1 2" key="1">
    <citation type="journal article" date="2021" name="Sci. Rep.">
        <title>The distribution of antibiotic resistance genes in chicken gut microbiota commensals.</title>
        <authorList>
            <person name="Juricova H."/>
            <person name="Matiasovicova J."/>
            <person name="Kubasova T."/>
            <person name="Cejkova D."/>
            <person name="Rychlik I."/>
        </authorList>
    </citation>
    <scope>NUCLEOTIDE SEQUENCE [LARGE SCALE GENOMIC DNA]</scope>
    <source>
        <strain evidence="1 2">An425</strain>
    </source>
</reference>
<protein>
    <submittedName>
        <fullName evidence="1">WYL domain-containing protein</fullName>
    </submittedName>
</protein>
<dbReference type="Proteomes" id="UP000728968">
    <property type="component" value="Unassembled WGS sequence"/>
</dbReference>
<proteinExistence type="predicted"/>